<dbReference type="SMART" id="SM00387">
    <property type="entry name" value="HATPase_c"/>
    <property type="match status" value="1"/>
</dbReference>
<comment type="catalytic activity">
    <reaction evidence="1">
        <text>ATP + protein L-histidine = ADP + protein N-phospho-L-histidine.</text>
        <dbReference type="EC" id="2.7.13.3"/>
    </reaction>
</comment>
<comment type="caution">
    <text evidence="12">The sequence shown here is derived from an EMBL/GenBank/DDBJ whole genome shotgun (WGS) entry which is preliminary data.</text>
</comment>
<dbReference type="HOGENOM" id="CLU_000445_114_39_0"/>
<dbReference type="PROSITE" id="PS50112">
    <property type="entry name" value="PAS"/>
    <property type="match status" value="1"/>
</dbReference>
<dbReference type="InterPro" id="IPR003018">
    <property type="entry name" value="GAF"/>
</dbReference>
<keyword evidence="3" id="KW-0597">Phosphoprotein</keyword>
<keyword evidence="5" id="KW-0547">Nucleotide-binding</keyword>
<keyword evidence="4" id="KW-0808">Transferase</keyword>
<dbReference type="GO" id="GO:0005524">
    <property type="term" value="F:ATP binding"/>
    <property type="evidence" value="ECO:0007669"/>
    <property type="project" value="UniProtKB-KW"/>
</dbReference>
<dbReference type="InterPro" id="IPR005467">
    <property type="entry name" value="His_kinase_dom"/>
</dbReference>
<evidence type="ECO:0000259" key="11">
    <source>
        <dbReference type="PROSITE" id="PS50113"/>
    </source>
</evidence>
<dbReference type="Pfam" id="PF02518">
    <property type="entry name" value="HATPase_c"/>
    <property type="match status" value="1"/>
</dbReference>
<keyword evidence="13" id="KW-1185">Reference proteome</keyword>
<dbReference type="Gene3D" id="3.30.565.10">
    <property type="entry name" value="Histidine kinase-like ATPase, C-terminal domain"/>
    <property type="match status" value="1"/>
</dbReference>
<feature type="domain" description="PAC" evidence="11">
    <location>
        <begin position="388"/>
        <end position="441"/>
    </location>
</feature>
<evidence type="ECO:0000256" key="3">
    <source>
        <dbReference type="ARBA" id="ARBA00022553"/>
    </source>
</evidence>
<dbReference type="Proteomes" id="UP000054010">
    <property type="component" value="Unassembled WGS sequence"/>
</dbReference>
<dbReference type="Gene3D" id="3.30.450.20">
    <property type="entry name" value="PAS domain"/>
    <property type="match status" value="2"/>
</dbReference>
<dbReference type="Gene3D" id="1.10.287.130">
    <property type="match status" value="1"/>
</dbReference>
<dbReference type="InterPro" id="IPR000014">
    <property type="entry name" value="PAS"/>
</dbReference>
<dbReference type="PRINTS" id="PR00344">
    <property type="entry name" value="BCTRLSENSOR"/>
</dbReference>
<evidence type="ECO:0000313" key="12">
    <source>
        <dbReference type="EMBL" id="EFO79426.1"/>
    </source>
</evidence>
<dbReference type="PROSITE" id="PS50109">
    <property type="entry name" value="HIS_KIN"/>
    <property type="match status" value="1"/>
</dbReference>
<dbReference type="InterPro" id="IPR003661">
    <property type="entry name" value="HisK_dim/P_dom"/>
</dbReference>
<dbReference type="CDD" id="cd00082">
    <property type="entry name" value="HisKA"/>
    <property type="match status" value="1"/>
</dbReference>
<dbReference type="InterPro" id="IPR003594">
    <property type="entry name" value="HATPase_dom"/>
</dbReference>
<name>E1IGV1_9CHLR</name>
<dbReference type="Pfam" id="PF00512">
    <property type="entry name" value="HisKA"/>
    <property type="match status" value="1"/>
</dbReference>
<sequence length="663" mass="73612">MTSQNLPVSQPLAERTWHPTLGSLFDCWQKFFLSHRNPATLDRDLLNVVTEAIQADHAILMHYDSEHCLLRVVAELGASSSTPMPKTIAVGEGLAGWVAQYRRSIILPNTPDIPAPLVAEIAQHALRSVICVPMEVGEQLHGVLYLARAATALHDFTHDDLCFVSLLAERQAAALQTAHLSDELASSERFIHRVIESVPLSLLVIDQKLQIVSANRHFLTTTHQHTEQILGRSISHVFPPVMLRFLQLELKIRTVFSSGESFDGDKMVYRAPGLSTCIYYYRLIPIKSGDQVDHVLFLMEDITEREKLGAEVRRAERYLVSVIDWASDLVVSLTPQGEVVTWNRAAERVSGLTIEQVRGRPFLTLCSVEQRLALDAQLRRLLEGEESVATEAALMTSNPQQYVDVAWNCSAMRDDTGAMVAIVAVGRDLTERRRLEAQLAQSAKIASLGVMAGGIAHEIRNPLAIIAASAQLLEDHPDDPELRQQCVQKIVTSAQRASLIIEQLLKFSHPPQERFRPLNIHATLEETFNLLNHQMLVSQVILRRDFSPDVPRLYGNPELLQQVFTNLILNACNAMPQGGQLTVTTRLSGEHVELRFTDTGHGITKEHAAKIFDPFFTTRTVGKGTGLGLSISYSIIQQHQGTLEVVSEPGTGATFVIRLPVSD</sequence>
<dbReference type="InterPro" id="IPR004358">
    <property type="entry name" value="Sig_transdc_His_kin-like_C"/>
</dbReference>
<organism evidence="12 13">
    <name type="scientific">Oscillochloris trichoides DG-6</name>
    <dbReference type="NCBI Taxonomy" id="765420"/>
    <lineage>
        <taxon>Bacteria</taxon>
        <taxon>Bacillati</taxon>
        <taxon>Chloroflexota</taxon>
        <taxon>Chloroflexia</taxon>
        <taxon>Chloroflexales</taxon>
        <taxon>Chloroflexineae</taxon>
        <taxon>Oscillochloridaceae</taxon>
        <taxon>Oscillochloris</taxon>
    </lineage>
</organism>
<dbReference type="InterPro" id="IPR035965">
    <property type="entry name" value="PAS-like_dom_sf"/>
</dbReference>
<dbReference type="GO" id="GO:0000155">
    <property type="term" value="F:phosphorelay sensor kinase activity"/>
    <property type="evidence" value="ECO:0007669"/>
    <property type="project" value="InterPro"/>
</dbReference>
<reference evidence="12 13" key="1">
    <citation type="journal article" date="2011" name="J. Bacteriol.">
        <title>Draft genome sequence of the anoxygenic filamentous phototrophic bacterium Oscillochloris trichoides subsp. DG-6.</title>
        <authorList>
            <person name="Kuznetsov B.B."/>
            <person name="Ivanovsky R.N."/>
            <person name="Keppen O.I."/>
            <person name="Sukhacheva M.V."/>
            <person name="Bumazhkin B.K."/>
            <person name="Patutina E.O."/>
            <person name="Beletsky A.V."/>
            <person name="Mardanov A.V."/>
            <person name="Baslerov R.V."/>
            <person name="Panteleeva A.N."/>
            <person name="Kolganova T.V."/>
            <person name="Ravin N.V."/>
            <person name="Skryabin K.G."/>
        </authorList>
    </citation>
    <scope>NUCLEOTIDE SEQUENCE [LARGE SCALE GENOMIC DNA]</scope>
    <source>
        <strain evidence="12 13">DG-6</strain>
    </source>
</reference>
<dbReference type="SUPFAM" id="SSF55874">
    <property type="entry name" value="ATPase domain of HSP90 chaperone/DNA topoisomerase II/histidine kinase"/>
    <property type="match status" value="1"/>
</dbReference>
<dbReference type="SMART" id="SM00065">
    <property type="entry name" value="GAF"/>
    <property type="match status" value="1"/>
</dbReference>
<dbReference type="OrthoDB" id="9784397at2"/>
<accession>E1IGV1</accession>
<dbReference type="NCBIfam" id="TIGR00229">
    <property type="entry name" value="sensory_box"/>
    <property type="match status" value="2"/>
</dbReference>
<protein>
    <recommendedName>
        <fullName evidence="2">histidine kinase</fullName>
        <ecNumber evidence="2">2.7.13.3</ecNumber>
    </recommendedName>
</protein>
<dbReference type="InterPro" id="IPR029016">
    <property type="entry name" value="GAF-like_dom_sf"/>
</dbReference>
<gene>
    <name evidence="12" type="ORF">OSCT_2552</name>
</gene>
<keyword evidence="6 12" id="KW-0418">Kinase</keyword>
<dbReference type="PROSITE" id="PS50113">
    <property type="entry name" value="PAC"/>
    <property type="match status" value="1"/>
</dbReference>
<evidence type="ECO:0000256" key="7">
    <source>
        <dbReference type="ARBA" id="ARBA00022840"/>
    </source>
</evidence>
<evidence type="ECO:0000256" key="6">
    <source>
        <dbReference type="ARBA" id="ARBA00022777"/>
    </source>
</evidence>
<dbReference type="InterPro" id="IPR036890">
    <property type="entry name" value="HATPase_C_sf"/>
</dbReference>
<evidence type="ECO:0000256" key="2">
    <source>
        <dbReference type="ARBA" id="ARBA00012438"/>
    </source>
</evidence>
<dbReference type="PANTHER" id="PTHR43065">
    <property type="entry name" value="SENSOR HISTIDINE KINASE"/>
    <property type="match status" value="1"/>
</dbReference>
<dbReference type="AlphaFoldDB" id="E1IGV1"/>
<dbReference type="EC" id="2.7.13.3" evidence="2"/>
<dbReference type="Pfam" id="PF13185">
    <property type="entry name" value="GAF_2"/>
    <property type="match status" value="1"/>
</dbReference>
<feature type="domain" description="PAS" evidence="10">
    <location>
        <begin position="315"/>
        <end position="385"/>
    </location>
</feature>
<dbReference type="InterPro" id="IPR036097">
    <property type="entry name" value="HisK_dim/P_sf"/>
</dbReference>
<evidence type="ECO:0000313" key="13">
    <source>
        <dbReference type="Proteomes" id="UP000054010"/>
    </source>
</evidence>
<evidence type="ECO:0000256" key="5">
    <source>
        <dbReference type="ARBA" id="ARBA00022741"/>
    </source>
</evidence>
<evidence type="ECO:0000256" key="1">
    <source>
        <dbReference type="ARBA" id="ARBA00000085"/>
    </source>
</evidence>
<keyword evidence="8" id="KW-0902">Two-component regulatory system</keyword>
<proteinExistence type="predicted"/>
<dbReference type="STRING" id="765420.OSCT_2552"/>
<dbReference type="EMBL" id="ADVR01000112">
    <property type="protein sequence ID" value="EFO79426.1"/>
    <property type="molecule type" value="Genomic_DNA"/>
</dbReference>
<keyword evidence="7" id="KW-0067">ATP-binding</keyword>
<dbReference type="InterPro" id="IPR000700">
    <property type="entry name" value="PAS-assoc_C"/>
</dbReference>
<dbReference type="SUPFAM" id="SSF55785">
    <property type="entry name" value="PYP-like sensor domain (PAS domain)"/>
    <property type="match status" value="2"/>
</dbReference>
<evidence type="ECO:0000259" key="9">
    <source>
        <dbReference type="PROSITE" id="PS50109"/>
    </source>
</evidence>
<evidence type="ECO:0000256" key="4">
    <source>
        <dbReference type="ARBA" id="ARBA00022679"/>
    </source>
</evidence>
<dbReference type="Gene3D" id="3.30.450.40">
    <property type="match status" value="1"/>
</dbReference>
<dbReference type="SUPFAM" id="SSF55781">
    <property type="entry name" value="GAF domain-like"/>
    <property type="match status" value="1"/>
</dbReference>
<evidence type="ECO:0000259" key="10">
    <source>
        <dbReference type="PROSITE" id="PS50112"/>
    </source>
</evidence>
<dbReference type="CDD" id="cd00130">
    <property type="entry name" value="PAS"/>
    <property type="match status" value="1"/>
</dbReference>
<dbReference type="PANTHER" id="PTHR43065:SF46">
    <property type="entry name" value="C4-DICARBOXYLATE TRANSPORT SENSOR PROTEIN DCTB"/>
    <property type="match status" value="1"/>
</dbReference>
<dbReference type="Pfam" id="PF08448">
    <property type="entry name" value="PAS_4"/>
    <property type="match status" value="2"/>
</dbReference>
<dbReference type="SMART" id="SM00388">
    <property type="entry name" value="HisKA"/>
    <property type="match status" value="1"/>
</dbReference>
<feature type="domain" description="Histidine kinase" evidence="9">
    <location>
        <begin position="454"/>
        <end position="663"/>
    </location>
</feature>
<dbReference type="SMART" id="SM00091">
    <property type="entry name" value="PAS"/>
    <property type="match status" value="2"/>
</dbReference>
<dbReference type="SUPFAM" id="SSF47384">
    <property type="entry name" value="Homodimeric domain of signal transducing histidine kinase"/>
    <property type="match status" value="1"/>
</dbReference>
<dbReference type="InterPro" id="IPR013656">
    <property type="entry name" value="PAS_4"/>
</dbReference>
<dbReference type="eggNOG" id="COG5002">
    <property type="taxonomic scope" value="Bacteria"/>
</dbReference>
<evidence type="ECO:0000256" key="8">
    <source>
        <dbReference type="ARBA" id="ARBA00023012"/>
    </source>
</evidence>